<reference evidence="2" key="2">
    <citation type="submission" date="2022-10" db="EMBL/GenBank/DDBJ databases">
        <authorList>
            <consortium name="ENA_rothamsted_submissions"/>
            <consortium name="culmorum"/>
            <person name="King R."/>
        </authorList>
    </citation>
    <scope>NUCLEOTIDE SEQUENCE</scope>
</reference>
<dbReference type="EMBL" id="OU895879">
    <property type="protein sequence ID" value="CAG9808782.1"/>
    <property type="molecule type" value="Genomic_DNA"/>
</dbReference>
<feature type="region of interest" description="Disordered" evidence="1">
    <location>
        <begin position="29"/>
        <end position="69"/>
    </location>
</feature>
<evidence type="ECO:0000313" key="2">
    <source>
        <dbReference type="EMBL" id="CAG9808782.1"/>
    </source>
</evidence>
<evidence type="ECO:0000313" key="3">
    <source>
        <dbReference type="Proteomes" id="UP001153620"/>
    </source>
</evidence>
<dbReference type="OrthoDB" id="10067479at2759"/>
<name>A0A9N9S2A6_9DIPT</name>
<dbReference type="AlphaFoldDB" id="A0A9N9S2A6"/>
<sequence length="185" mass="21370">MIKTKASLLKEKEQNVVKEFKAVKFEGLKRLPKTKPPQSYNNKNKDTDDEEFDAIFGDGPRKRPKKDKNEVTFDKARREILNLGISGANATDQSDQITQLLVKLGAKPPKRQARNYKEILDERKKMKDEDSKINKRAIFGTSASLQYRGQKKTSRNDGLLRSYGRVDKESIKKMQQKDLGKRKRK</sequence>
<dbReference type="InterPro" id="IPR027973">
    <property type="entry name" value="FSAF1-like"/>
</dbReference>
<dbReference type="PANTHER" id="PTHR28366">
    <property type="entry name" value="CHROMOSOME 1 OPEN READING FRAME 131"/>
    <property type="match status" value="1"/>
</dbReference>
<feature type="compositionally biased region" description="Basic and acidic residues" evidence="1">
    <location>
        <begin position="164"/>
        <end position="179"/>
    </location>
</feature>
<proteinExistence type="predicted"/>
<dbReference type="InterPro" id="IPR052852">
    <property type="entry name" value="SSU_Processome_Comp"/>
</dbReference>
<keyword evidence="3" id="KW-1185">Reference proteome</keyword>
<protein>
    <submittedName>
        <fullName evidence="2">Uncharacterized protein</fullName>
    </submittedName>
</protein>
<dbReference type="PANTHER" id="PTHR28366:SF1">
    <property type="entry name" value="CHROMOSOME 1 OPEN READING FRAME 131"/>
    <property type="match status" value="1"/>
</dbReference>
<gene>
    <name evidence="2" type="ORF">CHIRRI_LOCUS11618</name>
</gene>
<feature type="region of interest" description="Disordered" evidence="1">
    <location>
        <begin position="148"/>
        <end position="185"/>
    </location>
</feature>
<organism evidence="2 3">
    <name type="scientific">Chironomus riparius</name>
    <dbReference type="NCBI Taxonomy" id="315576"/>
    <lineage>
        <taxon>Eukaryota</taxon>
        <taxon>Metazoa</taxon>
        <taxon>Ecdysozoa</taxon>
        <taxon>Arthropoda</taxon>
        <taxon>Hexapoda</taxon>
        <taxon>Insecta</taxon>
        <taxon>Pterygota</taxon>
        <taxon>Neoptera</taxon>
        <taxon>Endopterygota</taxon>
        <taxon>Diptera</taxon>
        <taxon>Nematocera</taxon>
        <taxon>Chironomoidea</taxon>
        <taxon>Chironomidae</taxon>
        <taxon>Chironominae</taxon>
        <taxon>Chironomus</taxon>
    </lineage>
</organism>
<dbReference type="Pfam" id="PF15375">
    <property type="entry name" value="FSAF1"/>
    <property type="match status" value="1"/>
</dbReference>
<dbReference type="Proteomes" id="UP001153620">
    <property type="component" value="Chromosome 3"/>
</dbReference>
<accession>A0A9N9S2A6</accession>
<reference evidence="2" key="1">
    <citation type="submission" date="2022-01" db="EMBL/GenBank/DDBJ databases">
        <authorList>
            <person name="King R."/>
        </authorList>
    </citation>
    <scope>NUCLEOTIDE SEQUENCE</scope>
</reference>
<evidence type="ECO:0000256" key="1">
    <source>
        <dbReference type="SAM" id="MobiDB-lite"/>
    </source>
</evidence>